<evidence type="ECO:0000259" key="1">
    <source>
        <dbReference type="PROSITE" id="PS50075"/>
    </source>
</evidence>
<dbReference type="GO" id="GO:0016874">
    <property type="term" value="F:ligase activity"/>
    <property type="evidence" value="ECO:0007669"/>
    <property type="project" value="UniProtKB-KW"/>
</dbReference>
<dbReference type="Gene3D" id="1.10.1200.10">
    <property type="entry name" value="ACP-like"/>
    <property type="match status" value="1"/>
</dbReference>
<evidence type="ECO:0000313" key="2">
    <source>
        <dbReference type="EMBL" id="QEF99630.1"/>
    </source>
</evidence>
<feature type="domain" description="Carrier" evidence="1">
    <location>
        <begin position="2"/>
        <end position="79"/>
    </location>
</feature>
<dbReference type="InterPro" id="IPR036736">
    <property type="entry name" value="ACP-like_sf"/>
</dbReference>
<reference evidence="2 3" key="1">
    <citation type="submission" date="2019-02" db="EMBL/GenBank/DDBJ databases">
        <title>Planctomycetal bacteria perform biofilm scaping via a novel small molecule.</title>
        <authorList>
            <person name="Jeske O."/>
            <person name="Boedeker C."/>
            <person name="Wiegand S."/>
            <person name="Breitling P."/>
            <person name="Kallscheuer N."/>
            <person name="Jogler M."/>
            <person name="Rohde M."/>
            <person name="Petersen J."/>
            <person name="Medema M.H."/>
            <person name="Surup F."/>
            <person name="Jogler C."/>
        </authorList>
    </citation>
    <scope>NUCLEOTIDE SEQUENCE [LARGE SCALE GENOMIC DNA]</scope>
    <source>
        <strain evidence="2 3">Mal15</strain>
    </source>
</reference>
<protein>
    <submittedName>
        <fullName evidence="2">D-alanine--poly(Phosphoribitol) ligase subunit 2</fullName>
    </submittedName>
</protein>
<keyword evidence="2" id="KW-0436">Ligase</keyword>
<accession>A0A5B9MI08</accession>
<dbReference type="SUPFAM" id="SSF47336">
    <property type="entry name" value="ACP-like"/>
    <property type="match status" value="1"/>
</dbReference>
<dbReference type="InterPro" id="IPR009081">
    <property type="entry name" value="PP-bd_ACP"/>
</dbReference>
<keyword evidence="3" id="KW-1185">Reference proteome</keyword>
<dbReference type="Proteomes" id="UP000321353">
    <property type="component" value="Chromosome"/>
</dbReference>
<dbReference type="EMBL" id="CP036264">
    <property type="protein sequence ID" value="QEF99630.1"/>
    <property type="molecule type" value="Genomic_DNA"/>
</dbReference>
<name>A0A5B9MI08_9BACT</name>
<proteinExistence type="predicted"/>
<gene>
    <name evidence="2" type="ORF">Mal15_36960</name>
</gene>
<dbReference type="KEGG" id="smam:Mal15_36960"/>
<dbReference type="PROSITE" id="PS50075">
    <property type="entry name" value="CARRIER"/>
    <property type="match status" value="1"/>
</dbReference>
<dbReference type="RefSeq" id="WP_147868995.1">
    <property type="nucleotide sequence ID" value="NZ_CP036264.1"/>
</dbReference>
<sequence length="81" mass="9264">MQIDRNEFLKYLDEKMGVDTSEIEGDTALFSSGILDSFSMVDVVMFIEKSAQTKLRPGEVNLENLDSVDRIINFIETRQDD</sequence>
<dbReference type="AlphaFoldDB" id="A0A5B9MI08"/>
<organism evidence="2 3">
    <name type="scientific">Stieleria maiorica</name>
    <dbReference type="NCBI Taxonomy" id="2795974"/>
    <lineage>
        <taxon>Bacteria</taxon>
        <taxon>Pseudomonadati</taxon>
        <taxon>Planctomycetota</taxon>
        <taxon>Planctomycetia</taxon>
        <taxon>Pirellulales</taxon>
        <taxon>Pirellulaceae</taxon>
        <taxon>Stieleria</taxon>
    </lineage>
</organism>
<evidence type="ECO:0000313" key="3">
    <source>
        <dbReference type="Proteomes" id="UP000321353"/>
    </source>
</evidence>